<name>A0AAN7RBE5_TRANT</name>
<keyword evidence="4" id="KW-0418">Kinase</keyword>
<evidence type="ECO:0000313" key="10">
    <source>
        <dbReference type="Proteomes" id="UP001346149"/>
    </source>
</evidence>
<keyword evidence="10" id="KW-1185">Reference proteome</keyword>
<evidence type="ECO:0000259" key="8">
    <source>
        <dbReference type="PROSITE" id="PS50011"/>
    </source>
</evidence>
<dbReference type="SMART" id="SM00220">
    <property type="entry name" value="S_TKc"/>
    <property type="match status" value="1"/>
</dbReference>
<dbReference type="AlphaFoldDB" id="A0AAN7RBE5"/>
<evidence type="ECO:0000256" key="1">
    <source>
        <dbReference type="ARBA" id="ARBA00022527"/>
    </source>
</evidence>
<dbReference type="PANTHER" id="PTHR47989:SF62">
    <property type="entry name" value="OS05G0423500 PROTEIN"/>
    <property type="match status" value="1"/>
</dbReference>
<dbReference type="PANTHER" id="PTHR47989">
    <property type="entry name" value="OS01G0750732 PROTEIN"/>
    <property type="match status" value="1"/>
</dbReference>
<dbReference type="PROSITE" id="PS50011">
    <property type="entry name" value="PROTEIN_KINASE_DOM"/>
    <property type="match status" value="1"/>
</dbReference>
<keyword evidence="5 6" id="KW-0067">ATP-binding</keyword>
<dbReference type="Gene3D" id="1.10.510.10">
    <property type="entry name" value="Transferase(Phosphotransferase) domain 1"/>
    <property type="match status" value="1"/>
</dbReference>
<evidence type="ECO:0000256" key="7">
    <source>
        <dbReference type="RuleBase" id="RU000304"/>
    </source>
</evidence>
<dbReference type="EMBL" id="JAXQNO010000006">
    <property type="protein sequence ID" value="KAK4796802.1"/>
    <property type="molecule type" value="Genomic_DNA"/>
</dbReference>
<feature type="binding site" evidence="6">
    <location>
        <position position="246"/>
    </location>
    <ligand>
        <name>ATP</name>
        <dbReference type="ChEBI" id="CHEBI:30616"/>
    </ligand>
</feature>
<dbReference type="Proteomes" id="UP001346149">
    <property type="component" value="Unassembled WGS sequence"/>
</dbReference>
<accession>A0AAN7RBE5</accession>
<feature type="domain" description="Protein kinase" evidence="8">
    <location>
        <begin position="100"/>
        <end position="376"/>
    </location>
</feature>
<sequence length="376" mass="41677">MVFKMRTLDITRGLEEDFPLESPAASPASPSERKVCCTISLALTASMTVALVCRRHPARMPAAKVTRLSCQEEILLQIEQQGGRPAKFAFKELKVATRNFINRSLMGKGGFGWRVLVNGCTAATKRCAWYLMHFQGEVRGNRSIFGFKVNQRLESELVKILSLSLTSSFTFELALGRHPRVPASAASAIVQRKQEIQLQQGRLAKFTLKELKVATGKFKKKNIVGRGGFGTVYRGQLDDGYIAAVKRCKLSSLGIIHRDIKPSNVLLDDSFEPLIRDFGVALFAAGKTQAHNDEHAVVCETRAAAELALQKSRDMAEFAYEDDPTVTTSVCGTIGYLAPEYMETGKCSTKGDIFSIRMMLLELLTGQRAFDRDRRV</sequence>
<keyword evidence="2" id="KW-0808">Transferase</keyword>
<gene>
    <name evidence="9" type="ORF">SAY86_029128</name>
</gene>
<dbReference type="GO" id="GO:0005524">
    <property type="term" value="F:ATP binding"/>
    <property type="evidence" value="ECO:0007669"/>
    <property type="project" value="UniProtKB-UniRule"/>
</dbReference>
<dbReference type="PROSITE" id="PS00107">
    <property type="entry name" value="PROTEIN_KINASE_ATP"/>
    <property type="match status" value="1"/>
</dbReference>
<dbReference type="InterPro" id="IPR008271">
    <property type="entry name" value="Ser/Thr_kinase_AS"/>
</dbReference>
<evidence type="ECO:0000256" key="3">
    <source>
        <dbReference type="ARBA" id="ARBA00022741"/>
    </source>
</evidence>
<evidence type="ECO:0000256" key="6">
    <source>
        <dbReference type="PROSITE-ProRule" id="PRU10141"/>
    </source>
</evidence>
<dbReference type="InterPro" id="IPR017441">
    <property type="entry name" value="Protein_kinase_ATP_BS"/>
</dbReference>
<dbReference type="GO" id="GO:0004674">
    <property type="term" value="F:protein serine/threonine kinase activity"/>
    <property type="evidence" value="ECO:0007669"/>
    <property type="project" value="UniProtKB-KW"/>
</dbReference>
<dbReference type="Gene3D" id="3.30.200.20">
    <property type="entry name" value="Phosphorylase Kinase, domain 1"/>
    <property type="match status" value="1"/>
</dbReference>
<keyword evidence="3 6" id="KW-0547">Nucleotide-binding</keyword>
<dbReference type="Pfam" id="PF00069">
    <property type="entry name" value="Pkinase"/>
    <property type="match status" value="1"/>
</dbReference>
<organism evidence="9 10">
    <name type="scientific">Trapa natans</name>
    <name type="common">Water chestnut</name>
    <dbReference type="NCBI Taxonomy" id="22666"/>
    <lineage>
        <taxon>Eukaryota</taxon>
        <taxon>Viridiplantae</taxon>
        <taxon>Streptophyta</taxon>
        <taxon>Embryophyta</taxon>
        <taxon>Tracheophyta</taxon>
        <taxon>Spermatophyta</taxon>
        <taxon>Magnoliopsida</taxon>
        <taxon>eudicotyledons</taxon>
        <taxon>Gunneridae</taxon>
        <taxon>Pentapetalae</taxon>
        <taxon>rosids</taxon>
        <taxon>malvids</taxon>
        <taxon>Myrtales</taxon>
        <taxon>Lythraceae</taxon>
        <taxon>Trapa</taxon>
    </lineage>
</organism>
<protein>
    <recommendedName>
        <fullName evidence="8">Protein kinase domain-containing protein</fullName>
    </recommendedName>
</protein>
<dbReference type="InterPro" id="IPR011009">
    <property type="entry name" value="Kinase-like_dom_sf"/>
</dbReference>
<evidence type="ECO:0000256" key="2">
    <source>
        <dbReference type="ARBA" id="ARBA00022679"/>
    </source>
</evidence>
<evidence type="ECO:0000256" key="4">
    <source>
        <dbReference type="ARBA" id="ARBA00022777"/>
    </source>
</evidence>
<keyword evidence="1 7" id="KW-0723">Serine/threonine-protein kinase</keyword>
<dbReference type="SUPFAM" id="SSF56112">
    <property type="entry name" value="Protein kinase-like (PK-like)"/>
    <property type="match status" value="1"/>
</dbReference>
<proteinExistence type="inferred from homology"/>
<comment type="similarity">
    <text evidence="7">Belongs to the protein kinase superfamily.</text>
</comment>
<comment type="caution">
    <text evidence="9">The sequence shown here is derived from an EMBL/GenBank/DDBJ whole genome shotgun (WGS) entry which is preliminary data.</text>
</comment>
<evidence type="ECO:0000313" key="9">
    <source>
        <dbReference type="EMBL" id="KAK4796802.1"/>
    </source>
</evidence>
<dbReference type="InterPro" id="IPR000719">
    <property type="entry name" value="Prot_kinase_dom"/>
</dbReference>
<reference evidence="9 10" key="1">
    <citation type="journal article" date="2023" name="Hortic Res">
        <title>Pangenome of water caltrop reveals structural variations and asymmetric subgenome divergence after allopolyploidization.</title>
        <authorList>
            <person name="Zhang X."/>
            <person name="Chen Y."/>
            <person name="Wang L."/>
            <person name="Yuan Y."/>
            <person name="Fang M."/>
            <person name="Shi L."/>
            <person name="Lu R."/>
            <person name="Comes H.P."/>
            <person name="Ma Y."/>
            <person name="Chen Y."/>
            <person name="Huang G."/>
            <person name="Zhou Y."/>
            <person name="Zheng Z."/>
            <person name="Qiu Y."/>
        </authorList>
    </citation>
    <scope>NUCLEOTIDE SEQUENCE [LARGE SCALE GENOMIC DNA]</scope>
    <source>
        <strain evidence="9">F231</strain>
    </source>
</reference>
<dbReference type="PROSITE" id="PS00108">
    <property type="entry name" value="PROTEIN_KINASE_ST"/>
    <property type="match status" value="1"/>
</dbReference>
<evidence type="ECO:0000256" key="5">
    <source>
        <dbReference type="ARBA" id="ARBA00022840"/>
    </source>
</evidence>